<feature type="compositionally biased region" description="Basic and acidic residues" evidence="1">
    <location>
        <begin position="99"/>
        <end position="110"/>
    </location>
</feature>
<dbReference type="EMBL" id="CAJVQA010025985">
    <property type="protein sequence ID" value="CAG8787685.1"/>
    <property type="molecule type" value="Genomic_DNA"/>
</dbReference>
<dbReference type="OrthoDB" id="2438475at2759"/>
<evidence type="ECO:0000256" key="1">
    <source>
        <dbReference type="SAM" id="MobiDB-lite"/>
    </source>
</evidence>
<sequence length="110" mass="12722">EVKSLLAILDRLVVGISLFESDTPRLALFYYWYHELLESGDIAQAVTRFNNRPAHYQKNIELLDSTDDNSNDSYKEILAEDADEELLENYSNIEESDSETDKEVDNENDE</sequence>
<accession>A0A9N9JNW1</accession>
<protein>
    <submittedName>
        <fullName evidence="2">2853_t:CDS:1</fullName>
    </submittedName>
</protein>
<evidence type="ECO:0000313" key="3">
    <source>
        <dbReference type="Proteomes" id="UP000789759"/>
    </source>
</evidence>
<feature type="non-terminal residue" evidence="2">
    <location>
        <position position="1"/>
    </location>
</feature>
<evidence type="ECO:0000313" key="2">
    <source>
        <dbReference type="EMBL" id="CAG8787685.1"/>
    </source>
</evidence>
<name>A0A9N9JNW1_9GLOM</name>
<feature type="region of interest" description="Disordered" evidence="1">
    <location>
        <begin position="89"/>
        <end position="110"/>
    </location>
</feature>
<comment type="caution">
    <text evidence="2">The sequence shown here is derived from an EMBL/GenBank/DDBJ whole genome shotgun (WGS) entry which is preliminary data.</text>
</comment>
<dbReference type="AlphaFoldDB" id="A0A9N9JNW1"/>
<proteinExistence type="predicted"/>
<organism evidence="2 3">
    <name type="scientific">Cetraspora pellucida</name>
    <dbReference type="NCBI Taxonomy" id="1433469"/>
    <lineage>
        <taxon>Eukaryota</taxon>
        <taxon>Fungi</taxon>
        <taxon>Fungi incertae sedis</taxon>
        <taxon>Mucoromycota</taxon>
        <taxon>Glomeromycotina</taxon>
        <taxon>Glomeromycetes</taxon>
        <taxon>Diversisporales</taxon>
        <taxon>Gigasporaceae</taxon>
        <taxon>Cetraspora</taxon>
    </lineage>
</organism>
<gene>
    <name evidence="2" type="ORF">CPELLU_LOCUS16803</name>
</gene>
<keyword evidence="3" id="KW-1185">Reference proteome</keyword>
<reference evidence="2" key="1">
    <citation type="submission" date="2021-06" db="EMBL/GenBank/DDBJ databases">
        <authorList>
            <person name="Kallberg Y."/>
            <person name="Tangrot J."/>
            <person name="Rosling A."/>
        </authorList>
    </citation>
    <scope>NUCLEOTIDE SEQUENCE</scope>
    <source>
        <strain evidence="2">FL966</strain>
    </source>
</reference>
<dbReference type="Proteomes" id="UP000789759">
    <property type="component" value="Unassembled WGS sequence"/>
</dbReference>